<proteinExistence type="predicted"/>
<dbReference type="AlphaFoldDB" id="A0A0D1Z404"/>
<reference evidence="5 6" key="1">
    <citation type="submission" date="2015-01" db="EMBL/GenBank/DDBJ databases">
        <title>The Genome Sequence of Ochroconis gallopava CBS43764.</title>
        <authorList>
            <consortium name="The Broad Institute Genomics Platform"/>
            <person name="Cuomo C."/>
            <person name="de Hoog S."/>
            <person name="Gorbushina A."/>
            <person name="Stielow B."/>
            <person name="Teixiera M."/>
            <person name="Abouelleil A."/>
            <person name="Chapman S.B."/>
            <person name="Priest M."/>
            <person name="Young S.K."/>
            <person name="Wortman J."/>
            <person name="Nusbaum C."/>
            <person name="Birren B."/>
        </authorList>
    </citation>
    <scope>NUCLEOTIDE SEQUENCE [LARGE SCALE GENOMIC DNA]</scope>
    <source>
        <strain evidence="5 6">CBS 43764</strain>
    </source>
</reference>
<keyword evidence="2" id="KW-0539">Nucleus</keyword>
<dbReference type="GeneID" id="27309618"/>
<dbReference type="InParanoid" id="A0A0D1Z404"/>
<protein>
    <recommendedName>
        <fullName evidence="4">BZIP domain-containing protein</fullName>
    </recommendedName>
</protein>
<feature type="region of interest" description="Disordered" evidence="3">
    <location>
        <begin position="14"/>
        <end position="81"/>
    </location>
</feature>
<dbReference type="InterPro" id="IPR046347">
    <property type="entry name" value="bZIP_sf"/>
</dbReference>
<dbReference type="OrthoDB" id="2590011at2759"/>
<dbReference type="SMART" id="SM00338">
    <property type="entry name" value="BRLZ"/>
    <property type="match status" value="1"/>
</dbReference>
<dbReference type="GO" id="GO:0000976">
    <property type="term" value="F:transcription cis-regulatory region binding"/>
    <property type="evidence" value="ECO:0007669"/>
    <property type="project" value="InterPro"/>
</dbReference>
<comment type="subcellular location">
    <subcellularLocation>
        <location evidence="1">Nucleus</location>
    </subcellularLocation>
</comment>
<dbReference type="PANTHER" id="PTHR40621:SF6">
    <property type="entry name" value="AP-1-LIKE TRANSCRIPTION FACTOR YAP1-RELATED"/>
    <property type="match status" value="1"/>
</dbReference>
<evidence type="ECO:0000256" key="1">
    <source>
        <dbReference type="ARBA" id="ARBA00004123"/>
    </source>
</evidence>
<dbReference type="Gene3D" id="1.10.238.100">
    <property type="entry name" value="YAP1 redox domain. Chain B"/>
    <property type="match status" value="1"/>
</dbReference>
<dbReference type="RefSeq" id="XP_016217581.1">
    <property type="nucleotide sequence ID" value="XM_016354569.1"/>
</dbReference>
<feature type="compositionally biased region" description="Polar residues" evidence="3">
    <location>
        <begin position="139"/>
        <end position="158"/>
    </location>
</feature>
<dbReference type="InterPro" id="IPR050936">
    <property type="entry name" value="AP-1-like"/>
</dbReference>
<evidence type="ECO:0000259" key="4">
    <source>
        <dbReference type="SMART" id="SM00338"/>
    </source>
</evidence>
<dbReference type="Proteomes" id="UP000053259">
    <property type="component" value="Unassembled WGS sequence"/>
</dbReference>
<dbReference type="CDD" id="cd14688">
    <property type="entry name" value="bZIP_YAP"/>
    <property type="match status" value="1"/>
</dbReference>
<dbReference type="GO" id="GO:0090575">
    <property type="term" value="C:RNA polymerase II transcription regulator complex"/>
    <property type="evidence" value="ECO:0007669"/>
    <property type="project" value="TreeGrafter"/>
</dbReference>
<dbReference type="VEuPathDB" id="FungiDB:PV09_01645"/>
<sequence>MALLLLEGSGIRWESQAQSNADQDGLSKSQSPLERLGFKLHIGDKKTRDGQVPKRRGPKPDSKPALTRRQELNRQAQRTHRERKELYIKALEQEVLRLKELYEQSVKEKQQVVEENQALREALRAYGIQYDPRVAPYNTASSQYGESTASITNSQTRASMSTGVTSPTPPGPSIPNPSSQGSPPTLEGAMISAPHGYQTSPQQQNFDHNQVGIDFVLTLEKPCQDHMQMLLVRSEDSDGEISGHVLMATCPPHSHILDKPEEKYPHKVSDLPGAELEKLLNLSAQLPIAECELPPVRAWAMIRNHPRFTELTKEECEALRDELAPKIRCYGFGAVLEDFEVRDAIAKIMANKREYDHDPSQMDIEWNSSPDLEAFQG</sequence>
<feature type="compositionally biased region" description="Polar residues" evidence="3">
    <location>
        <begin position="15"/>
        <end position="32"/>
    </location>
</feature>
<dbReference type="PANTHER" id="PTHR40621">
    <property type="entry name" value="TRANSCRIPTION FACTOR KAPC-RELATED"/>
    <property type="match status" value="1"/>
</dbReference>
<feature type="region of interest" description="Disordered" evidence="3">
    <location>
        <begin position="139"/>
        <end position="205"/>
    </location>
</feature>
<evidence type="ECO:0000313" key="5">
    <source>
        <dbReference type="EMBL" id="KIW07712.1"/>
    </source>
</evidence>
<gene>
    <name evidence="5" type="ORF">PV09_01645</name>
</gene>
<evidence type="ECO:0000256" key="2">
    <source>
        <dbReference type="ARBA" id="ARBA00023242"/>
    </source>
</evidence>
<evidence type="ECO:0000313" key="6">
    <source>
        <dbReference type="Proteomes" id="UP000053259"/>
    </source>
</evidence>
<evidence type="ECO:0000256" key="3">
    <source>
        <dbReference type="SAM" id="MobiDB-lite"/>
    </source>
</evidence>
<organism evidence="5 6">
    <name type="scientific">Verruconis gallopava</name>
    <dbReference type="NCBI Taxonomy" id="253628"/>
    <lineage>
        <taxon>Eukaryota</taxon>
        <taxon>Fungi</taxon>
        <taxon>Dikarya</taxon>
        <taxon>Ascomycota</taxon>
        <taxon>Pezizomycotina</taxon>
        <taxon>Dothideomycetes</taxon>
        <taxon>Pleosporomycetidae</taxon>
        <taxon>Venturiales</taxon>
        <taxon>Sympoventuriaceae</taxon>
        <taxon>Verruconis</taxon>
    </lineage>
</organism>
<dbReference type="SUPFAM" id="SSF57959">
    <property type="entry name" value="Leucine zipper domain"/>
    <property type="match status" value="1"/>
</dbReference>
<keyword evidence="6" id="KW-1185">Reference proteome</keyword>
<dbReference type="Gene3D" id="1.20.5.170">
    <property type="match status" value="1"/>
</dbReference>
<dbReference type="InterPro" id="IPR004827">
    <property type="entry name" value="bZIP"/>
</dbReference>
<name>A0A0D1Z404_9PEZI</name>
<feature type="compositionally biased region" description="Basic and acidic residues" evidence="3">
    <location>
        <begin position="41"/>
        <end position="72"/>
    </location>
</feature>
<accession>A0A0D1Z404</accession>
<feature type="domain" description="BZIP" evidence="4">
    <location>
        <begin position="60"/>
        <end position="125"/>
    </location>
</feature>
<dbReference type="EMBL" id="KN847532">
    <property type="protein sequence ID" value="KIW07712.1"/>
    <property type="molecule type" value="Genomic_DNA"/>
</dbReference>
<dbReference type="GO" id="GO:0001228">
    <property type="term" value="F:DNA-binding transcription activator activity, RNA polymerase II-specific"/>
    <property type="evidence" value="ECO:0007669"/>
    <property type="project" value="TreeGrafter"/>
</dbReference>